<keyword evidence="3" id="KW-0964">Secreted</keyword>
<accession>A0A1G6Q6R8</accession>
<dbReference type="STRING" id="1814289.SAMN05216410_2457"/>
<dbReference type="InterPro" id="IPR008966">
    <property type="entry name" value="Adhesion_dom_sf"/>
</dbReference>
<dbReference type="Pfam" id="PF19407">
    <property type="entry name" value="DUF5979"/>
    <property type="match status" value="3"/>
</dbReference>
<dbReference type="InterPro" id="IPR046022">
    <property type="entry name" value="DUF5979"/>
</dbReference>
<evidence type="ECO:0000256" key="6">
    <source>
        <dbReference type="SAM" id="Phobius"/>
    </source>
</evidence>
<dbReference type="InterPro" id="IPR011252">
    <property type="entry name" value="Fibrogen-bd_dom1"/>
</dbReference>
<gene>
    <name evidence="10" type="ORF">SAMN05216410_2457</name>
</gene>
<dbReference type="RefSeq" id="WP_093183583.1">
    <property type="nucleotide sequence ID" value="NZ_FMYH01000004.1"/>
</dbReference>
<name>A0A1G6Q6R8_9MICO</name>
<feature type="transmembrane region" description="Helical" evidence="6">
    <location>
        <begin position="685"/>
        <end position="705"/>
    </location>
</feature>
<protein>
    <submittedName>
        <fullName evidence="10">Uncharacterized protein</fullName>
    </submittedName>
</protein>
<feature type="domain" description="SDR-like Ig" evidence="8">
    <location>
        <begin position="48"/>
        <end position="139"/>
    </location>
</feature>
<keyword evidence="5" id="KW-0572">Peptidoglycan-anchor</keyword>
<keyword evidence="11" id="KW-1185">Reference proteome</keyword>
<evidence type="ECO:0000256" key="1">
    <source>
        <dbReference type="ARBA" id="ARBA00004168"/>
    </source>
</evidence>
<comment type="subcellular location">
    <subcellularLocation>
        <location evidence="1">Secreted</location>
        <location evidence="1">Cell wall</location>
        <topology evidence="1">Peptidoglycan-anchor</topology>
    </subcellularLocation>
</comment>
<evidence type="ECO:0000256" key="7">
    <source>
        <dbReference type="SAM" id="SignalP"/>
    </source>
</evidence>
<sequence>MSRLRRATAALVAVLLAAIAVVSLPVASQATELDAVTGVTITTSGDPITQYQKLKIDATWAVPDAAVAGDTFSLAFPTDPKLSGFVDTFDLKDPTGAVVATCTVAPAGFECTLSSYVNDRKNVSGTLSFYASFTETSTNEEVTFVAGSSATIVVAIPGGVGEVGEGTFEPITTPTKWGWVADGTAETVWQIYLPSKDVVGQDGTPITLTDTIDPRLIPDMTTFTIDFVLDSEWNGGDWGNNVVRLAADASDGYALTEGPTANQFQVKINYTPEATGTFIIQYWAPLPTERVNGDTYANTIAGSEAWSTNGTAFYQGASGDGNGDMVRSLALTKKVDGIAPAGSFAFSVDCTVDGTSLATFPRTLTLAADEVAYIQSIPVGSVCVITETDNLGATSVTYSDSDTVTVTADSPALIQVTATNHFVVPPVKVGALAVTKAVTGDGVVPAGTEYAVDYSYVLDGNTVTGTLPVLAGATATLEDLPVGTVVTLTEPVIPAVTGAAWGAPAFTIAGATATPTPSIDVTIAADSTVAVNLTNTTTRVPDVELGSIAVTKSVTGPAASLVPADTAYAVAYSYTLDGQVVTGTLPVLAGATATIEDLPVGTVVTLTEPVIPAVTNVQWGSPTFTVASATTPTSAAVTVSAGATAVAVTNTAARTPVVGVLSTSGTAPTGAYTLPSSGGLAMTGASPLAALLTAAGLAIAGIAMVSSRRTRSER</sequence>
<dbReference type="Pfam" id="PF17961">
    <property type="entry name" value="Big_8"/>
    <property type="match status" value="1"/>
</dbReference>
<dbReference type="Gene3D" id="2.60.40.1280">
    <property type="match status" value="1"/>
</dbReference>
<dbReference type="AlphaFoldDB" id="A0A1G6Q6R8"/>
<dbReference type="SUPFAM" id="SSF49401">
    <property type="entry name" value="Bacterial adhesins"/>
    <property type="match status" value="1"/>
</dbReference>
<evidence type="ECO:0000256" key="3">
    <source>
        <dbReference type="ARBA" id="ARBA00022525"/>
    </source>
</evidence>
<dbReference type="GO" id="GO:0007155">
    <property type="term" value="P:cell adhesion"/>
    <property type="evidence" value="ECO:0007669"/>
    <property type="project" value="InterPro"/>
</dbReference>
<dbReference type="InterPro" id="IPR041171">
    <property type="entry name" value="SDR_Ig"/>
</dbReference>
<evidence type="ECO:0000259" key="9">
    <source>
        <dbReference type="Pfam" id="PF19407"/>
    </source>
</evidence>
<feature type="domain" description="DUF5979" evidence="9">
    <location>
        <begin position="549"/>
        <end position="651"/>
    </location>
</feature>
<evidence type="ECO:0000259" key="8">
    <source>
        <dbReference type="Pfam" id="PF17961"/>
    </source>
</evidence>
<keyword evidence="4 7" id="KW-0732">Signal</keyword>
<evidence type="ECO:0000256" key="4">
    <source>
        <dbReference type="ARBA" id="ARBA00022729"/>
    </source>
</evidence>
<evidence type="ECO:0000256" key="2">
    <source>
        <dbReference type="ARBA" id="ARBA00022512"/>
    </source>
</evidence>
<evidence type="ECO:0000256" key="5">
    <source>
        <dbReference type="ARBA" id="ARBA00023088"/>
    </source>
</evidence>
<keyword evidence="6" id="KW-0472">Membrane</keyword>
<proteinExistence type="predicted"/>
<dbReference type="Proteomes" id="UP000199039">
    <property type="component" value="Unassembled WGS sequence"/>
</dbReference>
<reference evidence="10 11" key="1">
    <citation type="submission" date="2016-09" db="EMBL/GenBank/DDBJ databases">
        <authorList>
            <person name="Capua I."/>
            <person name="De Benedictis P."/>
            <person name="Joannis T."/>
            <person name="Lombin L.H."/>
            <person name="Cattoli G."/>
        </authorList>
    </citation>
    <scope>NUCLEOTIDE SEQUENCE [LARGE SCALE GENOMIC DNA]</scope>
    <source>
        <strain evidence="10 11">ISLP-3</strain>
    </source>
</reference>
<evidence type="ECO:0000313" key="10">
    <source>
        <dbReference type="EMBL" id="SDC88018.1"/>
    </source>
</evidence>
<feature type="domain" description="DUF5979" evidence="9">
    <location>
        <begin position="330"/>
        <end position="422"/>
    </location>
</feature>
<feature type="domain" description="DUF5979" evidence="9">
    <location>
        <begin position="433"/>
        <end position="538"/>
    </location>
</feature>
<keyword evidence="2" id="KW-0134">Cell wall</keyword>
<dbReference type="OrthoDB" id="5142801at2"/>
<keyword evidence="6" id="KW-0812">Transmembrane</keyword>
<keyword evidence="6" id="KW-1133">Transmembrane helix</keyword>
<evidence type="ECO:0000313" key="11">
    <source>
        <dbReference type="Proteomes" id="UP000199039"/>
    </source>
</evidence>
<feature type="signal peptide" evidence="7">
    <location>
        <begin position="1"/>
        <end position="30"/>
    </location>
</feature>
<feature type="chain" id="PRO_5011443392" evidence="7">
    <location>
        <begin position="31"/>
        <end position="714"/>
    </location>
</feature>
<dbReference type="EMBL" id="FMYH01000004">
    <property type="protein sequence ID" value="SDC88018.1"/>
    <property type="molecule type" value="Genomic_DNA"/>
</dbReference>
<organism evidence="10 11">
    <name type="scientific">Sanguibacter gelidistatuariae</name>
    <dbReference type="NCBI Taxonomy" id="1814289"/>
    <lineage>
        <taxon>Bacteria</taxon>
        <taxon>Bacillati</taxon>
        <taxon>Actinomycetota</taxon>
        <taxon>Actinomycetes</taxon>
        <taxon>Micrococcales</taxon>
        <taxon>Sanguibacteraceae</taxon>
        <taxon>Sanguibacter</taxon>
    </lineage>
</organism>